<comment type="caution">
    <text evidence="1">The sequence shown here is derived from an EMBL/GenBank/DDBJ whole genome shotgun (WGS) entry which is preliminary data.</text>
</comment>
<protein>
    <submittedName>
        <fullName evidence="1">Uncharacterized protein</fullName>
    </submittedName>
</protein>
<dbReference type="AlphaFoldDB" id="A0AAW2GQY2"/>
<reference evidence="1 2" key="1">
    <citation type="submission" date="2023-03" db="EMBL/GenBank/DDBJ databases">
        <title>High recombination rates correlate with genetic variation in Cardiocondyla obscurior ants.</title>
        <authorList>
            <person name="Errbii M."/>
        </authorList>
    </citation>
    <scope>NUCLEOTIDE SEQUENCE [LARGE SCALE GENOMIC DNA]</scope>
    <source>
        <strain evidence="1">Alpha-2009</strain>
        <tissue evidence="1">Whole body</tissue>
    </source>
</reference>
<name>A0AAW2GQY2_9HYME</name>
<evidence type="ECO:0000313" key="1">
    <source>
        <dbReference type="EMBL" id="KAL0129697.1"/>
    </source>
</evidence>
<dbReference type="EMBL" id="JADYXP020000002">
    <property type="protein sequence ID" value="KAL0129697.1"/>
    <property type="molecule type" value="Genomic_DNA"/>
</dbReference>
<dbReference type="Proteomes" id="UP001430953">
    <property type="component" value="Unassembled WGS sequence"/>
</dbReference>
<evidence type="ECO:0000313" key="2">
    <source>
        <dbReference type="Proteomes" id="UP001430953"/>
    </source>
</evidence>
<organism evidence="1 2">
    <name type="scientific">Cardiocondyla obscurior</name>
    <dbReference type="NCBI Taxonomy" id="286306"/>
    <lineage>
        <taxon>Eukaryota</taxon>
        <taxon>Metazoa</taxon>
        <taxon>Ecdysozoa</taxon>
        <taxon>Arthropoda</taxon>
        <taxon>Hexapoda</taxon>
        <taxon>Insecta</taxon>
        <taxon>Pterygota</taxon>
        <taxon>Neoptera</taxon>
        <taxon>Endopterygota</taxon>
        <taxon>Hymenoptera</taxon>
        <taxon>Apocrita</taxon>
        <taxon>Aculeata</taxon>
        <taxon>Formicoidea</taxon>
        <taxon>Formicidae</taxon>
        <taxon>Myrmicinae</taxon>
        <taxon>Cardiocondyla</taxon>
    </lineage>
</organism>
<sequence length="92" mass="10693">MGMLPGLTSNARSTCISGFDYNIRTYDVFEPGQLCDVYNASSLSAFGHRIGKCEIIYQRKQWISEKRNYRDKCTYGLKTTTRLLLYSLVYWD</sequence>
<proteinExistence type="predicted"/>
<accession>A0AAW2GQY2</accession>
<keyword evidence="2" id="KW-1185">Reference proteome</keyword>
<gene>
    <name evidence="1" type="ORF">PUN28_001751</name>
</gene>